<evidence type="ECO:0000313" key="2">
    <source>
        <dbReference type="EMBL" id="SFP42584.1"/>
    </source>
</evidence>
<protein>
    <recommendedName>
        <fullName evidence="4">DUF4260 domain-containing protein</fullName>
    </recommendedName>
</protein>
<dbReference type="InterPro" id="IPR025356">
    <property type="entry name" value="DUF4260"/>
</dbReference>
<keyword evidence="1" id="KW-0472">Membrane</keyword>
<dbReference type="EMBL" id="FOXH01000003">
    <property type="protein sequence ID" value="SFP42584.1"/>
    <property type="molecule type" value="Genomic_DNA"/>
</dbReference>
<keyword evidence="1" id="KW-0812">Transmembrane</keyword>
<dbReference type="Proteomes" id="UP000199306">
    <property type="component" value="Unassembled WGS sequence"/>
</dbReference>
<organism evidence="2 3">
    <name type="scientific">Pseudarcicella hirudinis</name>
    <dbReference type="NCBI Taxonomy" id="1079859"/>
    <lineage>
        <taxon>Bacteria</taxon>
        <taxon>Pseudomonadati</taxon>
        <taxon>Bacteroidota</taxon>
        <taxon>Cytophagia</taxon>
        <taxon>Cytophagales</taxon>
        <taxon>Flectobacillaceae</taxon>
        <taxon>Pseudarcicella</taxon>
    </lineage>
</organism>
<keyword evidence="3" id="KW-1185">Reference proteome</keyword>
<dbReference type="RefSeq" id="WP_092013887.1">
    <property type="nucleotide sequence ID" value="NZ_FOXH01000003.1"/>
</dbReference>
<dbReference type="STRING" id="1079859.SAMN04515674_10368"/>
<feature type="transmembrane region" description="Helical" evidence="1">
    <location>
        <begin position="12"/>
        <end position="30"/>
    </location>
</feature>
<dbReference type="Pfam" id="PF14079">
    <property type="entry name" value="DUF4260"/>
    <property type="match status" value="1"/>
</dbReference>
<name>A0A1I5Q8E7_9BACT</name>
<gene>
    <name evidence="2" type="ORF">SAMN04515674_10368</name>
</gene>
<accession>A0A1I5Q8E7</accession>
<evidence type="ECO:0000313" key="3">
    <source>
        <dbReference type="Proteomes" id="UP000199306"/>
    </source>
</evidence>
<keyword evidence="1" id="KW-1133">Transmembrane helix</keyword>
<reference evidence="2 3" key="1">
    <citation type="submission" date="2016-10" db="EMBL/GenBank/DDBJ databases">
        <authorList>
            <person name="de Groot N.N."/>
        </authorList>
    </citation>
    <scope>NUCLEOTIDE SEQUENCE [LARGE SCALE GENOMIC DNA]</scope>
    <source>
        <strain evidence="3">E92,LMG 26720,CCM 7988</strain>
    </source>
</reference>
<proteinExistence type="predicted"/>
<sequence>MKSILQLEETAQFALGIFIFSQLNFSWWYFPVFLLVPDLSMSGYLLNPKLGAWAYNFFHHKGLGILIGILGYLLKNEALILAGVILFSHSAFDRIMGYGLKFEDSFTHTHLGMIGKDKQKSLSAN</sequence>
<dbReference type="OrthoDB" id="9813911at2"/>
<dbReference type="AlphaFoldDB" id="A0A1I5Q8E7"/>
<evidence type="ECO:0008006" key="4">
    <source>
        <dbReference type="Google" id="ProtNLM"/>
    </source>
</evidence>
<evidence type="ECO:0000256" key="1">
    <source>
        <dbReference type="SAM" id="Phobius"/>
    </source>
</evidence>